<dbReference type="EMBL" id="MU155130">
    <property type="protein sequence ID" value="KAF9486311.1"/>
    <property type="molecule type" value="Genomic_DNA"/>
</dbReference>
<dbReference type="GO" id="GO:0030674">
    <property type="term" value="F:protein-macromolecule adaptor activity"/>
    <property type="evidence" value="ECO:0007669"/>
    <property type="project" value="TreeGrafter"/>
</dbReference>
<dbReference type="GO" id="GO:0070086">
    <property type="term" value="P:ubiquitin-dependent endocytosis"/>
    <property type="evidence" value="ECO:0007669"/>
    <property type="project" value="TreeGrafter"/>
</dbReference>
<feature type="region of interest" description="Disordered" evidence="1">
    <location>
        <begin position="494"/>
        <end position="523"/>
    </location>
</feature>
<name>A0A9P5ZF55_9AGAR</name>
<feature type="compositionally biased region" description="Polar residues" evidence="1">
    <location>
        <begin position="507"/>
        <end position="519"/>
    </location>
</feature>
<feature type="compositionally biased region" description="Basic and acidic residues" evidence="1">
    <location>
        <begin position="494"/>
        <end position="503"/>
    </location>
</feature>
<proteinExistence type="predicted"/>
<organism evidence="3 4">
    <name type="scientific">Pholiota conissans</name>
    <dbReference type="NCBI Taxonomy" id="109636"/>
    <lineage>
        <taxon>Eukaryota</taxon>
        <taxon>Fungi</taxon>
        <taxon>Dikarya</taxon>
        <taxon>Basidiomycota</taxon>
        <taxon>Agaricomycotina</taxon>
        <taxon>Agaricomycetes</taxon>
        <taxon>Agaricomycetidae</taxon>
        <taxon>Agaricales</taxon>
        <taxon>Agaricineae</taxon>
        <taxon>Strophariaceae</taxon>
        <taxon>Pholiota</taxon>
    </lineage>
</organism>
<dbReference type="InterPro" id="IPR014752">
    <property type="entry name" value="Arrestin-like_C"/>
</dbReference>
<protein>
    <recommendedName>
        <fullName evidence="2">Arrestin C-terminal-like domain-containing protein</fullName>
    </recommendedName>
</protein>
<dbReference type="GO" id="GO:0005829">
    <property type="term" value="C:cytosol"/>
    <property type="evidence" value="ECO:0007669"/>
    <property type="project" value="TreeGrafter"/>
</dbReference>
<comment type="caution">
    <text evidence="3">The sequence shown here is derived from an EMBL/GenBank/DDBJ whole genome shotgun (WGS) entry which is preliminary data.</text>
</comment>
<feature type="domain" description="Arrestin C-terminal-like" evidence="2">
    <location>
        <begin position="236"/>
        <end position="393"/>
    </location>
</feature>
<dbReference type="Pfam" id="PF02752">
    <property type="entry name" value="Arrestin_C"/>
    <property type="match status" value="1"/>
</dbReference>
<dbReference type="GO" id="GO:0031625">
    <property type="term" value="F:ubiquitin protein ligase binding"/>
    <property type="evidence" value="ECO:0007669"/>
    <property type="project" value="TreeGrafter"/>
</dbReference>
<dbReference type="GO" id="GO:0005886">
    <property type="term" value="C:plasma membrane"/>
    <property type="evidence" value="ECO:0007669"/>
    <property type="project" value="TreeGrafter"/>
</dbReference>
<sequence>MQNAESLKHILGNANSRLKSGATVTSLPFYDPQNSRPRKEKLITLEQAKSRSRVNLDIFLESDVYVQGDTMKGNIQIRIRKSLKKNRPVLISGGTVALIGFESTDSDMQRSVFYQCAAPLSETAFGLERLYTSGPDTEGFSPATEGSHLFPFALPLTPAFERGTAKGMVCAHGSVAIRYIVLVSIVLKDIASVNQSMAHFYRDCCVWPRLDPSTALASTSRPIQVTASQSLRVGGNGELKLTGSLHRLHWISGQTCFVGMKVVNGSDKFVKNASIRLLRSTRVFRVGYKFEDGACNGMITDVLHASTTTTEVAQSILDICGQGTRGHASAEGWWAGVAPGQTRSFSHHIIIPVDAVTILRGKILEVSYALQVTISVGTLLPTEVQVSLPIEIINFLSIDPPPSFVPDLTTASQSMCLSNSILKFPCRSGKGSYNGNEGYSSEDECTECSNDHGGDEADVIAARPAMNQDGIPTCFADLYYTSLEEKLDKQAERYSAYQDRDGDQGVSEFQSKNPKNTFASRVKEKRLERELEATAADIDSNEHIHHSNISKELDSEASLPSQLYTSLRSMVSSRLPSSSMHGHHSFSPRDGQKPRACEVVATQADSCPRTPQGDDTTQCSIAARSLVSSVLREGHIQHPYRKSPAPSCLLEASSETSVRRLLQVLNEPHLTINFEKSNATRSHSSSTVTFQSSTHDVGNPKRISPPSIPPAGSVKDKIRELEVLASKAATDD</sequence>
<reference evidence="3" key="1">
    <citation type="submission" date="2020-11" db="EMBL/GenBank/DDBJ databases">
        <authorList>
            <consortium name="DOE Joint Genome Institute"/>
            <person name="Ahrendt S."/>
            <person name="Riley R."/>
            <person name="Andreopoulos W."/>
            <person name="Labutti K."/>
            <person name="Pangilinan J."/>
            <person name="Ruiz-Duenas F.J."/>
            <person name="Barrasa J.M."/>
            <person name="Sanchez-Garcia M."/>
            <person name="Camarero S."/>
            <person name="Miyauchi S."/>
            <person name="Serrano A."/>
            <person name="Linde D."/>
            <person name="Babiker R."/>
            <person name="Drula E."/>
            <person name="Ayuso-Fernandez I."/>
            <person name="Pacheco R."/>
            <person name="Padilla G."/>
            <person name="Ferreira P."/>
            <person name="Barriuso J."/>
            <person name="Kellner H."/>
            <person name="Castanera R."/>
            <person name="Alfaro M."/>
            <person name="Ramirez L."/>
            <person name="Pisabarro A.G."/>
            <person name="Kuo A."/>
            <person name="Tritt A."/>
            <person name="Lipzen A."/>
            <person name="He G."/>
            <person name="Yan M."/>
            <person name="Ng V."/>
            <person name="Cullen D."/>
            <person name="Martin F."/>
            <person name="Rosso M.-N."/>
            <person name="Henrissat B."/>
            <person name="Hibbett D."/>
            <person name="Martinez A.T."/>
            <person name="Grigoriev I.V."/>
        </authorList>
    </citation>
    <scope>NUCLEOTIDE SEQUENCE</scope>
    <source>
        <strain evidence="3">CIRM-BRFM 674</strain>
    </source>
</reference>
<dbReference type="PANTHER" id="PTHR11188">
    <property type="entry name" value="ARRESTIN DOMAIN CONTAINING PROTEIN"/>
    <property type="match status" value="1"/>
</dbReference>
<dbReference type="AlphaFoldDB" id="A0A9P5ZF55"/>
<dbReference type="InterPro" id="IPR050357">
    <property type="entry name" value="Arrestin_domain-protein"/>
</dbReference>
<evidence type="ECO:0000313" key="4">
    <source>
        <dbReference type="Proteomes" id="UP000807469"/>
    </source>
</evidence>
<feature type="region of interest" description="Disordered" evidence="1">
    <location>
        <begin position="574"/>
        <end position="594"/>
    </location>
</feature>
<feature type="compositionally biased region" description="Low complexity" evidence="1">
    <location>
        <begin position="682"/>
        <end position="694"/>
    </location>
</feature>
<dbReference type="PANTHER" id="PTHR11188:SF17">
    <property type="entry name" value="FI21816P1"/>
    <property type="match status" value="1"/>
</dbReference>
<evidence type="ECO:0000259" key="2">
    <source>
        <dbReference type="Pfam" id="PF02752"/>
    </source>
</evidence>
<dbReference type="SUPFAM" id="SSF81296">
    <property type="entry name" value="E set domains"/>
    <property type="match status" value="1"/>
</dbReference>
<gene>
    <name evidence="3" type="ORF">BDN70DRAFT_846023</name>
</gene>
<dbReference type="InterPro" id="IPR011022">
    <property type="entry name" value="Arrestin_C-like"/>
</dbReference>
<dbReference type="OrthoDB" id="298939at2759"/>
<keyword evidence="4" id="KW-1185">Reference proteome</keyword>
<dbReference type="InterPro" id="IPR014756">
    <property type="entry name" value="Ig_E-set"/>
</dbReference>
<evidence type="ECO:0000313" key="3">
    <source>
        <dbReference type="EMBL" id="KAF9486311.1"/>
    </source>
</evidence>
<evidence type="ECO:0000256" key="1">
    <source>
        <dbReference type="SAM" id="MobiDB-lite"/>
    </source>
</evidence>
<dbReference type="Gene3D" id="2.60.40.640">
    <property type="match status" value="1"/>
</dbReference>
<dbReference type="Proteomes" id="UP000807469">
    <property type="component" value="Unassembled WGS sequence"/>
</dbReference>
<accession>A0A9P5ZF55</accession>
<feature type="region of interest" description="Disordered" evidence="1">
    <location>
        <begin position="678"/>
        <end position="716"/>
    </location>
</feature>